<dbReference type="Pfam" id="PF11987">
    <property type="entry name" value="IF-2"/>
    <property type="match status" value="1"/>
</dbReference>
<gene>
    <name evidence="10" type="ORF">BYL167_LOCUS6198</name>
</gene>
<dbReference type="EMBL" id="CAJOBH010001488">
    <property type="protein sequence ID" value="CAF3857500.1"/>
    <property type="molecule type" value="Genomic_DNA"/>
</dbReference>
<feature type="compositionally biased region" description="Polar residues" evidence="8">
    <location>
        <begin position="20"/>
        <end position="38"/>
    </location>
</feature>
<dbReference type="InterPro" id="IPR036925">
    <property type="entry name" value="TIF_IF2_dom3_sf"/>
</dbReference>
<dbReference type="FunFam" id="3.40.50.10050:FF:000001">
    <property type="entry name" value="Translation initiation factor IF-2"/>
    <property type="match status" value="1"/>
</dbReference>
<feature type="domain" description="Tr-type G" evidence="9">
    <location>
        <begin position="465"/>
        <end position="634"/>
    </location>
</feature>
<dbReference type="SUPFAM" id="SSF52156">
    <property type="entry name" value="Initiation factor IF2/eIF5b, domain 3"/>
    <property type="match status" value="1"/>
</dbReference>
<comment type="caution">
    <text evidence="10">The sequence shown here is derived from an EMBL/GenBank/DDBJ whole genome shotgun (WGS) entry which is preliminary data.</text>
</comment>
<dbReference type="CDD" id="cd03702">
    <property type="entry name" value="IF2_mtIF2_II"/>
    <property type="match status" value="1"/>
</dbReference>
<evidence type="ECO:0000313" key="10">
    <source>
        <dbReference type="EMBL" id="CAF3857500.1"/>
    </source>
</evidence>
<dbReference type="PANTHER" id="PTHR43381:SF20">
    <property type="entry name" value="TRANSLATION INITIATION FACTOR IF-2, MITOCHONDRIAL"/>
    <property type="match status" value="1"/>
</dbReference>
<dbReference type="GO" id="GO:0003924">
    <property type="term" value="F:GTPase activity"/>
    <property type="evidence" value="ECO:0007669"/>
    <property type="project" value="InterPro"/>
</dbReference>
<dbReference type="InterPro" id="IPR023115">
    <property type="entry name" value="TIF_IF2_dom3"/>
</dbReference>
<proteinExistence type="inferred from homology"/>
<dbReference type="Proteomes" id="UP000681967">
    <property type="component" value="Unassembled WGS sequence"/>
</dbReference>
<keyword evidence="5" id="KW-0342">GTP-binding</keyword>
<accession>A0A8S2KSA0</accession>
<evidence type="ECO:0000256" key="2">
    <source>
        <dbReference type="ARBA" id="ARBA00022540"/>
    </source>
</evidence>
<dbReference type="InterPro" id="IPR027417">
    <property type="entry name" value="P-loop_NTPase"/>
</dbReference>
<dbReference type="GO" id="GO:0005525">
    <property type="term" value="F:GTP binding"/>
    <property type="evidence" value="ECO:0007669"/>
    <property type="project" value="UniProtKB-KW"/>
</dbReference>
<protein>
    <recommendedName>
        <fullName evidence="9">Tr-type G domain-containing protein</fullName>
    </recommendedName>
</protein>
<dbReference type="CDD" id="cd03692">
    <property type="entry name" value="mtIF2_IVc"/>
    <property type="match status" value="1"/>
</dbReference>
<dbReference type="InterPro" id="IPR009000">
    <property type="entry name" value="Transl_B-barrel_sf"/>
</dbReference>
<dbReference type="InterPro" id="IPR005225">
    <property type="entry name" value="Small_GTP-bd"/>
</dbReference>
<sequence length="1017" mass="114169">KVSSLVFKFGGDRTKKVPTYTFSPAEQATIEQHQNNQLHRAPSSPQPQPQISPQLRHYIEQLETKNSELNQKLNEQYQHIEHSEKTIHDLTQFCNALQNQSNQNTNNPLLQLVLNFCEVTPDQQQDIVSLFESKMIQCRKSEQQVKSLMMTLKSKEQRITELINEVNELAVKTTSIPTPSSAPRSNSSVSTTPIRRVDSADELDSINLRRELFRTRNRLKEAQREISSQNSLTKHLSVNNLLSSDALITDLRKDISEMGWEVKNLQKTKETLKHDVEKLEKEILTLESQKSSVEEANALITRENKELRATIEELNDQNRIVLQNYQNHVKNYAIHEGLMTKLYDTMAQLEKENSQLKEKPISYGPKSKRPIIEIYHKMTVKALAQAMDINVDHVYDCLIHIKNGDQYSSDNQEIDDFNVIVEVIHLCGGRHRLIPSPFANDKKKPTANIAKFVRTPMPPKEKLKVRPPVVTIMGHVDHGKTSLLDALRNSNIVSSEFGGITQHIGAFIVPVSKSSTVTFIDTPGHLAFAEMRARGAQVTDIVVLVVAADDGVMPQTVESIAHANRAKVPIVVAINKIDKADANVKHTETMLAEQGLQLESIGGDVVGVPISALKNINIDKLLESILAVAELQQLRGDSSGPVEGTVIESKHEETVSDTGEFDSNQKKGNLATILVQRGELKKGTILLAGQSVARVRALYNERGIQIEQATLSMPVQVSGWKTLPAAGDEVFEVESENLANRIAAQRRAEEVAQKMEVDAVAVTKKHEEHLQKYRAELKRRRELGIVFRKRDKGSGQHIEDKEEKLKYSILIKTDVFGTLEALTNIVNMYNDTRCPLDVVDASVGAINDDDLEAAKLFNATIYAFNTNVSQSIVLEAGRQQVPIRTFNVIYHMLNDIKGELTKRIPSTEEDVPTGSADVLQVFEITDRNKKIPVAGCRVTDGVFEKKQLFKLVRNGQVIHRDTLSSLKHIRDDVQSVKKGAECGLSFTNHDVKFQKGDQIVCYSIRQIVQQAKWDYGF</sequence>
<evidence type="ECO:0000256" key="5">
    <source>
        <dbReference type="ARBA" id="ARBA00023134"/>
    </source>
</evidence>
<comment type="function">
    <text evidence="6">One of the essential components for the initiation of protein synthesis. Protects formylmethionyl-tRNA from spontaneous hydrolysis and promotes its binding to the 30S ribosomal subunits. Also involved in the hydrolysis of GTP during the formation of the 70S ribosomal complex.</text>
</comment>
<dbReference type="Gene3D" id="2.40.30.10">
    <property type="entry name" value="Translation factors"/>
    <property type="match status" value="2"/>
</dbReference>
<dbReference type="InterPro" id="IPR015760">
    <property type="entry name" value="TIF_IF2"/>
</dbReference>
<reference evidence="10" key="1">
    <citation type="submission" date="2021-02" db="EMBL/GenBank/DDBJ databases">
        <authorList>
            <person name="Nowell W R."/>
        </authorList>
    </citation>
    <scope>NUCLEOTIDE SEQUENCE</scope>
</reference>
<dbReference type="NCBIfam" id="TIGR00231">
    <property type="entry name" value="small_GTP"/>
    <property type="match status" value="1"/>
</dbReference>
<keyword evidence="3" id="KW-0547">Nucleotide-binding</keyword>
<evidence type="ECO:0000256" key="3">
    <source>
        <dbReference type="ARBA" id="ARBA00022741"/>
    </source>
</evidence>
<keyword evidence="4" id="KW-0648">Protein biosynthesis</keyword>
<dbReference type="PROSITE" id="PS51722">
    <property type="entry name" value="G_TR_2"/>
    <property type="match status" value="1"/>
</dbReference>
<feature type="coiled-coil region" evidence="7">
    <location>
        <begin position="262"/>
        <end position="359"/>
    </location>
</feature>
<dbReference type="InterPro" id="IPR044145">
    <property type="entry name" value="IF2_II"/>
</dbReference>
<keyword evidence="7" id="KW-0175">Coiled coil</keyword>
<dbReference type="Pfam" id="PF00009">
    <property type="entry name" value="GTP_EFTU"/>
    <property type="match status" value="1"/>
</dbReference>
<name>A0A8S2KSA0_9BILA</name>
<feature type="region of interest" description="Disordered" evidence="8">
    <location>
        <begin position="14"/>
        <end position="51"/>
    </location>
</feature>
<feature type="coiled-coil region" evidence="7">
    <location>
        <begin position="138"/>
        <end position="172"/>
    </location>
</feature>
<evidence type="ECO:0000256" key="8">
    <source>
        <dbReference type="SAM" id="MobiDB-lite"/>
    </source>
</evidence>
<evidence type="ECO:0000259" key="9">
    <source>
        <dbReference type="PROSITE" id="PS51722"/>
    </source>
</evidence>
<dbReference type="InterPro" id="IPR053905">
    <property type="entry name" value="EF-G-like_DII"/>
</dbReference>
<feature type="non-terminal residue" evidence="10">
    <location>
        <position position="1"/>
    </location>
</feature>
<evidence type="ECO:0000256" key="6">
    <source>
        <dbReference type="ARBA" id="ARBA00025162"/>
    </source>
</evidence>
<dbReference type="Pfam" id="PF22042">
    <property type="entry name" value="EF-G_D2"/>
    <property type="match status" value="1"/>
</dbReference>
<dbReference type="FunFam" id="2.40.30.10:FF:000008">
    <property type="entry name" value="Translation initiation factor IF-2"/>
    <property type="match status" value="1"/>
</dbReference>
<dbReference type="FunFam" id="3.40.50.300:FF:000019">
    <property type="entry name" value="Translation initiation factor IF-2"/>
    <property type="match status" value="1"/>
</dbReference>
<dbReference type="GO" id="GO:0003743">
    <property type="term" value="F:translation initiation factor activity"/>
    <property type="evidence" value="ECO:0007669"/>
    <property type="project" value="UniProtKB-KW"/>
</dbReference>
<dbReference type="GO" id="GO:0005737">
    <property type="term" value="C:cytoplasm"/>
    <property type="evidence" value="ECO:0007669"/>
    <property type="project" value="TreeGrafter"/>
</dbReference>
<dbReference type="Gene3D" id="3.40.50.300">
    <property type="entry name" value="P-loop containing nucleotide triphosphate hydrolases"/>
    <property type="match status" value="1"/>
</dbReference>
<dbReference type="Gene3D" id="3.40.50.10050">
    <property type="entry name" value="Translation initiation factor IF- 2, domain 3"/>
    <property type="match status" value="1"/>
</dbReference>
<comment type="similarity">
    <text evidence="1">Belongs to the TRAFAC class translation factor GTPase superfamily. Classic translation factor GTPase family. IF-2 subfamily.</text>
</comment>
<dbReference type="AlphaFoldDB" id="A0A8S2KSA0"/>
<dbReference type="CDD" id="cd01887">
    <property type="entry name" value="IF2_eIF5B"/>
    <property type="match status" value="1"/>
</dbReference>
<evidence type="ECO:0000256" key="4">
    <source>
        <dbReference type="ARBA" id="ARBA00022917"/>
    </source>
</evidence>
<dbReference type="SUPFAM" id="SSF52540">
    <property type="entry name" value="P-loop containing nucleoside triphosphate hydrolases"/>
    <property type="match status" value="1"/>
</dbReference>
<dbReference type="SUPFAM" id="SSF50447">
    <property type="entry name" value="Translation proteins"/>
    <property type="match status" value="2"/>
</dbReference>
<dbReference type="PANTHER" id="PTHR43381">
    <property type="entry name" value="TRANSLATION INITIATION FACTOR IF-2-RELATED"/>
    <property type="match status" value="1"/>
</dbReference>
<organism evidence="10 11">
    <name type="scientific">Rotaria magnacalcarata</name>
    <dbReference type="NCBI Taxonomy" id="392030"/>
    <lineage>
        <taxon>Eukaryota</taxon>
        <taxon>Metazoa</taxon>
        <taxon>Spiralia</taxon>
        <taxon>Gnathifera</taxon>
        <taxon>Rotifera</taxon>
        <taxon>Eurotatoria</taxon>
        <taxon>Bdelloidea</taxon>
        <taxon>Philodinida</taxon>
        <taxon>Philodinidae</taxon>
        <taxon>Rotaria</taxon>
    </lineage>
</organism>
<dbReference type="InterPro" id="IPR000795">
    <property type="entry name" value="T_Tr_GTP-bd_dom"/>
</dbReference>
<evidence type="ECO:0000256" key="7">
    <source>
        <dbReference type="SAM" id="Coils"/>
    </source>
</evidence>
<keyword evidence="2" id="KW-0396">Initiation factor</keyword>
<evidence type="ECO:0000313" key="11">
    <source>
        <dbReference type="Proteomes" id="UP000681967"/>
    </source>
</evidence>
<evidence type="ECO:0000256" key="1">
    <source>
        <dbReference type="ARBA" id="ARBA00007733"/>
    </source>
</evidence>